<dbReference type="GO" id="GO:0005737">
    <property type="term" value="C:cytoplasm"/>
    <property type="evidence" value="ECO:0007669"/>
    <property type="project" value="UniProtKB-SubCell"/>
</dbReference>
<evidence type="ECO:0000256" key="9">
    <source>
        <dbReference type="ARBA" id="ARBA00022741"/>
    </source>
</evidence>
<dbReference type="PANTHER" id="PTHR11586">
    <property type="entry name" value="TRNA-AMINOACYLATION COFACTOR ARC1 FAMILY MEMBER"/>
    <property type="match status" value="1"/>
</dbReference>
<feature type="domain" description="TRNA-binding" evidence="16">
    <location>
        <begin position="7"/>
        <end position="109"/>
    </location>
</feature>
<evidence type="ECO:0000256" key="12">
    <source>
        <dbReference type="ARBA" id="ARBA00022917"/>
    </source>
</evidence>
<dbReference type="AlphaFoldDB" id="A0A397WM74"/>
<evidence type="ECO:0000256" key="10">
    <source>
        <dbReference type="ARBA" id="ARBA00022840"/>
    </source>
</evidence>
<gene>
    <name evidence="17" type="ORF">BXU00_02590</name>
</gene>
<dbReference type="Pfam" id="PF01588">
    <property type="entry name" value="tRNA_bind"/>
    <property type="match status" value="1"/>
</dbReference>
<evidence type="ECO:0000313" key="17">
    <source>
        <dbReference type="EMBL" id="RIB35194.1"/>
    </source>
</evidence>
<dbReference type="CDD" id="cd02800">
    <property type="entry name" value="tRNA_bind_EcMetRS_like"/>
    <property type="match status" value="1"/>
</dbReference>
<comment type="subunit">
    <text evidence="3">Homodimer.</text>
</comment>
<sequence>MVIDIEEFKKIELRVGEIVEVKDHPNADKLYVLTVDFGNEKRQIVAGIREYYSKEDLLGKKIVVVTNLKPRNIRGVESQGMLLAAEKEGKLSLIIPDPKKEIDKGASVY</sequence>
<comment type="caution">
    <text evidence="17">The sequence shown here is derived from an EMBL/GenBank/DDBJ whole genome shotgun (WGS) entry which is preliminary data.</text>
</comment>
<evidence type="ECO:0000256" key="4">
    <source>
        <dbReference type="ARBA" id="ARBA00012838"/>
    </source>
</evidence>
<keyword evidence="7" id="KW-0820">tRNA-binding</keyword>
<evidence type="ECO:0000256" key="6">
    <source>
        <dbReference type="ARBA" id="ARBA00022490"/>
    </source>
</evidence>
<dbReference type="Proteomes" id="UP000266622">
    <property type="component" value="Unassembled WGS sequence"/>
</dbReference>
<name>A0A397WM74_9ARCH</name>
<evidence type="ECO:0000259" key="16">
    <source>
        <dbReference type="PROSITE" id="PS50886"/>
    </source>
</evidence>
<evidence type="ECO:0000256" key="3">
    <source>
        <dbReference type="ARBA" id="ARBA00011738"/>
    </source>
</evidence>
<keyword evidence="9" id="KW-0547">Nucleotide-binding</keyword>
<evidence type="ECO:0000256" key="2">
    <source>
        <dbReference type="ARBA" id="ARBA00004496"/>
    </source>
</evidence>
<dbReference type="InterPro" id="IPR004495">
    <property type="entry name" value="Met-tRNA-synth_bsu_C"/>
</dbReference>
<dbReference type="PANTHER" id="PTHR11586:SF37">
    <property type="entry name" value="TRNA-BINDING DOMAIN-CONTAINING PROTEIN"/>
    <property type="match status" value="1"/>
</dbReference>
<comment type="function">
    <text evidence="1">Is required not only for elongation of protein synthesis but also for the initiation of all mRNA translation through initiator tRNA(fMet) aminoacylation.</text>
</comment>
<evidence type="ECO:0000256" key="14">
    <source>
        <dbReference type="ARBA" id="ARBA00030904"/>
    </source>
</evidence>
<evidence type="ECO:0000256" key="5">
    <source>
        <dbReference type="ARBA" id="ARBA00018753"/>
    </source>
</evidence>
<dbReference type="FunFam" id="2.40.50.140:FF:000042">
    <property type="entry name" value="Methionine--tRNA ligase"/>
    <property type="match status" value="1"/>
</dbReference>
<evidence type="ECO:0000256" key="13">
    <source>
        <dbReference type="ARBA" id="ARBA00023146"/>
    </source>
</evidence>
<dbReference type="GO" id="GO:0004825">
    <property type="term" value="F:methionine-tRNA ligase activity"/>
    <property type="evidence" value="ECO:0007669"/>
    <property type="project" value="UniProtKB-EC"/>
</dbReference>
<comment type="catalytic activity">
    <reaction evidence="15">
        <text>tRNA(Met) + L-methionine + ATP = L-methionyl-tRNA(Met) + AMP + diphosphate</text>
        <dbReference type="Rhea" id="RHEA:13481"/>
        <dbReference type="Rhea" id="RHEA-COMP:9667"/>
        <dbReference type="Rhea" id="RHEA-COMP:9698"/>
        <dbReference type="ChEBI" id="CHEBI:30616"/>
        <dbReference type="ChEBI" id="CHEBI:33019"/>
        <dbReference type="ChEBI" id="CHEBI:57844"/>
        <dbReference type="ChEBI" id="CHEBI:78442"/>
        <dbReference type="ChEBI" id="CHEBI:78530"/>
        <dbReference type="ChEBI" id="CHEBI:456215"/>
        <dbReference type="EC" id="6.1.1.10"/>
    </reaction>
</comment>
<protein>
    <recommendedName>
        <fullName evidence="5">Methionine--tRNA ligase</fullName>
        <ecNumber evidence="4">6.1.1.10</ecNumber>
    </recommendedName>
    <alternativeName>
        <fullName evidence="14">Methionyl-tRNA synthetase</fullName>
    </alternativeName>
</protein>
<proteinExistence type="predicted"/>
<keyword evidence="13" id="KW-0030">Aminoacyl-tRNA synthetase</keyword>
<reference evidence="17 18" key="1">
    <citation type="journal article" date="2018" name="Syst. Appl. Microbiol.">
        <title>A new symbiotic nanoarchaeote (Candidatus Nanoclepta minutus) and its host (Zestosphaera tikiterensis gen. nov., sp. nov.) from a New Zealand hot spring.</title>
        <authorList>
            <person name="St John E."/>
            <person name="Liu Y."/>
            <person name="Podar M."/>
            <person name="Stott M.B."/>
            <person name="Meneghin J."/>
            <person name="Chen Z."/>
            <person name="Lagutin K."/>
            <person name="Mitchell K."/>
            <person name="Reysenbach A.L."/>
        </authorList>
    </citation>
    <scope>NUCLEOTIDE SEQUENCE [LARGE SCALE GENOMIC DNA]</scope>
    <source>
        <strain evidence="17">NZ3</strain>
    </source>
</reference>
<comment type="subcellular location">
    <subcellularLocation>
        <location evidence="2">Cytoplasm</location>
    </subcellularLocation>
</comment>
<dbReference type="GO" id="GO:0006431">
    <property type="term" value="P:methionyl-tRNA aminoacylation"/>
    <property type="evidence" value="ECO:0007669"/>
    <property type="project" value="InterPro"/>
</dbReference>
<evidence type="ECO:0000256" key="7">
    <source>
        <dbReference type="ARBA" id="ARBA00022555"/>
    </source>
</evidence>
<dbReference type="PROSITE" id="PS50886">
    <property type="entry name" value="TRBD"/>
    <property type="match status" value="1"/>
</dbReference>
<dbReference type="InterPro" id="IPR051270">
    <property type="entry name" value="Tyrosine-tRNA_ligase_regulator"/>
</dbReference>
<keyword evidence="6" id="KW-0963">Cytoplasm</keyword>
<organism evidence="17 18">
    <name type="scientific">Candidatus Nanoclepta minutus</name>
    <dbReference type="NCBI Taxonomy" id="1940235"/>
    <lineage>
        <taxon>Archaea</taxon>
        <taxon>Nanobdellota</taxon>
        <taxon>Candidatus Nanoclepta</taxon>
    </lineage>
</organism>
<dbReference type="EMBL" id="MWMI01000004">
    <property type="protein sequence ID" value="RIB35194.1"/>
    <property type="molecule type" value="Genomic_DNA"/>
</dbReference>
<dbReference type="InterPro" id="IPR002547">
    <property type="entry name" value="tRNA-bd_dom"/>
</dbReference>
<evidence type="ECO:0000256" key="11">
    <source>
        <dbReference type="ARBA" id="ARBA00022884"/>
    </source>
</evidence>
<evidence type="ECO:0000256" key="8">
    <source>
        <dbReference type="ARBA" id="ARBA00022598"/>
    </source>
</evidence>
<dbReference type="Gene3D" id="2.40.50.140">
    <property type="entry name" value="Nucleic acid-binding proteins"/>
    <property type="match status" value="1"/>
</dbReference>
<keyword evidence="8 17" id="KW-0436">Ligase</keyword>
<dbReference type="EC" id="6.1.1.10" evidence="4"/>
<evidence type="ECO:0000256" key="1">
    <source>
        <dbReference type="ARBA" id="ARBA00003314"/>
    </source>
</evidence>
<accession>A0A397WM74</accession>
<evidence type="ECO:0000256" key="15">
    <source>
        <dbReference type="ARBA" id="ARBA00047364"/>
    </source>
</evidence>
<evidence type="ECO:0000313" key="18">
    <source>
        <dbReference type="Proteomes" id="UP000266622"/>
    </source>
</evidence>
<dbReference type="NCBIfam" id="TIGR00399">
    <property type="entry name" value="metG_C_term"/>
    <property type="match status" value="1"/>
</dbReference>
<dbReference type="GO" id="GO:0005524">
    <property type="term" value="F:ATP binding"/>
    <property type="evidence" value="ECO:0007669"/>
    <property type="project" value="UniProtKB-KW"/>
</dbReference>
<dbReference type="InterPro" id="IPR012340">
    <property type="entry name" value="NA-bd_OB-fold"/>
</dbReference>
<keyword evidence="10" id="KW-0067">ATP-binding</keyword>
<dbReference type="SUPFAM" id="SSF50249">
    <property type="entry name" value="Nucleic acid-binding proteins"/>
    <property type="match status" value="1"/>
</dbReference>
<dbReference type="GO" id="GO:0000049">
    <property type="term" value="F:tRNA binding"/>
    <property type="evidence" value="ECO:0007669"/>
    <property type="project" value="UniProtKB-KW"/>
</dbReference>
<keyword evidence="12" id="KW-0648">Protein biosynthesis</keyword>
<keyword evidence="11" id="KW-0694">RNA-binding</keyword>